<evidence type="ECO:0000256" key="1">
    <source>
        <dbReference type="SAM" id="Phobius"/>
    </source>
</evidence>
<evidence type="ECO:0000313" key="3">
    <source>
        <dbReference type="Proteomes" id="UP000464178"/>
    </source>
</evidence>
<feature type="transmembrane region" description="Helical" evidence="1">
    <location>
        <begin position="87"/>
        <end position="109"/>
    </location>
</feature>
<name>A0A6P2CWH3_9BACT</name>
<dbReference type="RefSeq" id="WP_162666982.1">
    <property type="nucleotide sequence ID" value="NZ_LR593886.1"/>
</dbReference>
<accession>A0A6P2CWH3</accession>
<keyword evidence="3" id="KW-1185">Reference proteome</keyword>
<feature type="transmembrane region" description="Helical" evidence="1">
    <location>
        <begin position="115"/>
        <end position="133"/>
    </location>
</feature>
<proteinExistence type="predicted"/>
<sequence length="152" mass="17214">MTEPTSVQPSPPPAPVTAEPVAPMIPPAILPLMRLLPPPPVGTILAPPEPPELARRGWFVAQMWAEVRLAMRMYFDPRYRISRTAQVAFPLVAALLALNYFLFSVWFSIAFVSPIAERLLDALVVLLGYRILIRELDRYRAVLDYLSRFNTR</sequence>
<dbReference type="Proteomes" id="UP000464178">
    <property type="component" value="Chromosome"/>
</dbReference>
<keyword evidence="1" id="KW-1133">Transmembrane helix</keyword>
<reference evidence="2 3" key="1">
    <citation type="submission" date="2019-05" db="EMBL/GenBank/DDBJ databases">
        <authorList>
            <consortium name="Science for Life Laboratories"/>
        </authorList>
    </citation>
    <scope>NUCLEOTIDE SEQUENCE [LARGE SCALE GENOMIC DNA]</scope>
    <source>
        <strain evidence="2">Soil9</strain>
    </source>
</reference>
<keyword evidence="1" id="KW-0472">Membrane</keyword>
<dbReference type="KEGG" id="gms:SOIL9_56500"/>
<organism evidence="2 3">
    <name type="scientific">Gemmata massiliana</name>
    <dbReference type="NCBI Taxonomy" id="1210884"/>
    <lineage>
        <taxon>Bacteria</taxon>
        <taxon>Pseudomonadati</taxon>
        <taxon>Planctomycetota</taxon>
        <taxon>Planctomycetia</taxon>
        <taxon>Gemmatales</taxon>
        <taxon>Gemmataceae</taxon>
        <taxon>Gemmata</taxon>
    </lineage>
</organism>
<keyword evidence="1" id="KW-0812">Transmembrane</keyword>
<dbReference type="AlphaFoldDB" id="A0A6P2CWH3"/>
<protein>
    <submittedName>
        <fullName evidence="2">Uncharacterized protein</fullName>
    </submittedName>
</protein>
<evidence type="ECO:0000313" key="2">
    <source>
        <dbReference type="EMBL" id="VTR92064.1"/>
    </source>
</evidence>
<dbReference type="EMBL" id="LR593886">
    <property type="protein sequence ID" value="VTR92064.1"/>
    <property type="molecule type" value="Genomic_DNA"/>
</dbReference>
<gene>
    <name evidence="2" type="ORF">SOIL9_56500</name>
</gene>